<reference evidence="1" key="1">
    <citation type="submission" date="2020-03" db="EMBL/GenBank/DDBJ databases">
        <title>The deep terrestrial virosphere.</title>
        <authorList>
            <person name="Holmfeldt K."/>
            <person name="Nilsson E."/>
            <person name="Simone D."/>
            <person name="Lopez-Fernandez M."/>
            <person name="Wu X."/>
            <person name="de Brujin I."/>
            <person name="Lundin D."/>
            <person name="Andersson A."/>
            <person name="Bertilsson S."/>
            <person name="Dopson M."/>
        </authorList>
    </citation>
    <scope>NUCLEOTIDE SEQUENCE</scope>
    <source>
        <strain evidence="1">TM448A00343</strain>
    </source>
</reference>
<proteinExistence type="predicted"/>
<evidence type="ECO:0000313" key="1">
    <source>
        <dbReference type="EMBL" id="QJA46278.1"/>
    </source>
</evidence>
<name>A0A6H1ZFG8_9ZZZZ</name>
<accession>A0A6H1ZFG8</accession>
<protein>
    <submittedName>
        <fullName evidence="1">Uncharacterized protein</fullName>
    </submittedName>
</protein>
<dbReference type="EMBL" id="MT144006">
    <property type="protein sequence ID" value="QJA46278.1"/>
    <property type="molecule type" value="Genomic_DNA"/>
</dbReference>
<dbReference type="AlphaFoldDB" id="A0A6H1ZFG8"/>
<gene>
    <name evidence="1" type="ORF">TM448A00343_0030</name>
</gene>
<organism evidence="1">
    <name type="scientific">viral metagenome</name>
    <dbReference type="NCBI Taxonomy" id="1070528"/>
    <lineage>
        <taxon>unclassified sequences</taxon>
        <taxon>metagenomes</taxon>
        <taxon>organismal metagenomes</taxon>
    </lineage>
</organism>
<sequence>MELLEQIETIIDKAKMADIVDGRFSSKSYAEKVLSVVHSYYAGFVGEDGLLTSEQVRNALIYKQDISRGICDQCIEHLLKAQAVKSRLNENQKGYKAGVLTRQMHLNKAKKDERERIQKWGIRPCFEHGSGSGVFTRRECPECWKSLGESV</sequence>